<sequence length="78" mass="8912">MTYRVERFVAKIESPVVAVIEDKQMEFADGKALAETTFSKLFCIESLAARGSKVFVKLVENDRLNDMNWTGEEQADFF</sequence>
<protein>
    <submittedName>
        <fullName evidence="1">Uncharacterized protein</fullName>
    </submittedName>
</protein>
<dbReference type="EMBL" id="CP002405">
    <property type="protein sequence ID" value="ADU24291.1"/>
    <property type="molecule type" value="Genomic_DNA"/>
</dbReference>
<dbReference type="HOGENOM" id="CLU_2619854_0_0_9"/>
<dbReference type="Proteomes" id="UP000006919">
    <property type="component" value="Plasmid pRUMAL02"/>
</dbReference>
<accession>E6UKU5</accession>
<dbReference type="KEGG" id="ral:Rumal_3867"/>
<name>E6UKU5_RUMA7</name>
<keyword evidence="1" id="KW-0614">Plasmid</keyword>
<organism evidence="1 2">
    <name type="scientific">Ruminococcus albus (strain ATCC 27210 / DSM 20455 / JCM 14654 / NCDO 2250 / 7)</name>
    <dbReference type="NCBI Taxonomy" id="697329"/>
    <lineage>
        <taxon>Bacteria</taxon>
        <taxon>Bacillati</taxon>
        <taxon>Bacillota</taxon>
        <taxon>Clostridia</taxon>
        <taxon>Eubacteriales</taxon>
        <taxon>Oscillospiraceae</taxon>
        <taxon>Ruminococcus</taxon>
    </lineage>
</organism>
<evidence type="ECO:0000313" key="2">
    <source>
        <dbReference type="Proteomes" id="UP000006919"/>
    </source>
</evidence>
<proteinExistence type="predicted"/>
<dbReference type="AlphaFoldDB" id="E6UKU5"/>
<geneLocation type="plasmid" evidence="1 2">
    <name>pRUMAL02</name>
</geneLocation>
<reference evidence="2" key="1">
    <citation type="journal article" date="2011" name="J. Bacteriol.">
        <title>Complete genome of the cellulolytic ruminal bacterium Ruminococcus albus 7.</title>
        <authorList>
            <person name="Suen G."/>
            <person name="Stevenson D.M."/>
            <person name="Bruce D.C."/>
            <person name="Chertkov O."/>
            <person name="Copeland A."/>
            <person name="Cheng J.F."/>
            <person name="Detter C."/>
            <person name="Detter J.C."/>
            <person name="Goodwin L.A."/>
            <person name="Han C.S."/>
            <person name="Hauser L.J."/>
            <person name="Ivanova N.N."/>
            <person name="Kyrpides N.C."/>
            <person name="Land M.L."/>
            <person name="Lapidus A."/>
            <person name="Lucas S."/>
            <person name="Ovchinnikova G."/>
            <person name="Pitluck S."/>
            <person name="Tapia R."/>
            <person name="Woyke T."/>
            <person name="Boyum J."/>
            <person name="Mead D."/>
            <person name="Weimer P.J."/>
        </authorList>
    </citation>
    <scope>NUCLEOTIDE SEQUENCE [LARGE SCALE GENOMIC DNA]</scope>
    <source>
        <strain evidence="2">ATCC 27210 / DSM 20455 / JCM 14654 / NCDO 2250 / 7</strain>
        <plasmid evidence="2">pRUMAL02</plasmid>
    </source>
</reference>
<gene>
    <name evidence="1" type="ordered locus">Rumal_3867</name>
</gene>
<evidence type="ECO:0000313" key="1">
    <source>
        <dbReference type="EMBL" id="ADU24291.1"/>
    </source>
</evidence>